<organism evidence="2 3">
    <name type="scientific">Fluviispira multicolorata</name>
    <dbReference type="NCBI Taxonomy" id="2654512"/>
    <lineage>
        <taxon>Bacteria</taxon>
        <taxon>Pseudomonadati</taxon>
        <taxon>Bdellovibrionota</taxon>
        <taxon>Oligoflexia</taxon>
        <taxon>Silvanigrellales</taxon>
        <taxon>Silvanigrellaceae</taxon>
        <taxon>Fluviispira</taxon>
    </lineage>
</organism>
<proteinExistence type="predicted"/>
<comment type="caution">
    <text evidence="2">The sequence shown here is derived from an EMBL/GenBank/DDBJ whole genome shotgun (WGS) entry which is preliminary data.</text>
</comment>
<keyword evidence="3" id="KW-1185">Reference proteome</keyword>
<evidence type="ECO:0000313" key="2">
    <source>
        <dbReference type="EMBL" id="KAB8032085.1"/>
    </source>
</evidence>
<keyword evidence="1" id="KW-0732">Signal</keyword>
<dbReference type="EMBL" id="WFLN01000005">
    <property type="protein sequence ID" value="KAB8032085.1"/>
    <property type="molecule type" value="Genomic_DNA"/>
</dbReference>
<feature type="signal peptide" evidence="1">
    <location>
        <begin position="1"/>
        <end position="19"/>
    </location>
</feature>
<sequence length="117" mass="13619">MLKKTFIILSTIIATPAFSRESILPMTTTYVFCSSDKDRSQWRWAKDTNNNYVTATGYWKVIRRDEQIVYGINFDPFSFVFVTTSNEHIRIVKFCKKDESTQPADNSTSSWYSFSIS</sequence>
<name>A0A833JDX3_9BACT</name>
<dbReference type="AlphaFoldDB" id="A0A833JDX3"/>
<evidence type="ECO:0000313" key="3">
    <source>
        <dbReference type="Proteomes" id="UP000442694"/>
    </source>
</evidence>
<evidence type="ECO:0000256" key="1">
    <source>
        <dbReference type="SAM" id="SignalP"/>
    </source>
</evidence>
<accession>A0A833JDX3</accession>
<protein>
    <submittedName>
        <fullName evidence="2">Uncharacterized protein</fullName>
    </submittedName>
</protein>
<dbReference type="RefSeq" id="WP_152212261.1">
    <property type="nucleotide sequence ID" value="NZ_WFLN01000005.1"/>
</dbReference>
<feature type="chain" id="PRO_5032757038" evidence="1">
    <location>
        <begin position="20"/>
        <end position="117"/>
    </location>
</feature>
<reference evidence="2 3" key="1">
    <citation type="submission" date="2019-10" db="EMBL/GenBank/DDBJ databases">
        <title>New genus of Silvanigrellaceae.</title>
        <authorList>
            <person name="Pitt A."/>
            <person name="Hahn M.W."/>
        </authorList>
    </citation>
    <scope>NUCLEOTIDE SEQUENCE [LARGE SCALE GENOMIC DNA]</scope>
    <source>
        <strain evidence="2 3">33A1-SZDP</strain>
    </source>
</reference>
<dbReference type="Proteomes" id="UP000442694">
    <property type="component" value="Unassembled WGS sequence"/>
</dbReference>
<gene>
    <name evidence="2" type="ORF">GCL57_05410</name>
</gene>